<dbReference type="RefSeq" id="WP_012596042.1">
    <property type="nucleotide sequence ID" value="NC_011726.1"/>
</dbReference>
<name>B7K5P2_RIPO1</name>
<accession>B7K5P2</accession>
<protein>
    <recommendedName>
        <fullName evidence="3">CopG domain protein DNA-binding domain protein</fullName>
    </recommendedName>
</protein>
<evidence type="ECO:0000313" key="2">
    <source>
        <dbReference type="Proteomes" id="UP000008204"/>
    </source>
</evidence>
<dbReference type="eggNOG" id="ENOG50320RF">
    <property type="taxonomic scope" value="Bacteria"/>
</dbReference>
<dbReference type="AlphaFoldDB" id="B7K5P2"/>
<dbReference type="SUPFAM" id="SSF47598">
    <property type="entry name" value="Ribbon-helix-helix"/>
    <property type="match status" value="1"/>
</dbReference>
<gene>
    <name evidence="1" type="ordered locus">PCC8801_2774</name>
</gene>
<dbReference type="GO" id="GO:0006355">
    <property type="term" value="P:regulation of DNA-templated transcription"/>
    <property type="evidence" value="ECO:0007669"/>
    <property type="project" value="InterPro"/>
</dbReference>
<evidence type="ECO:0000313" key="1">
    <source>
        <dbReference type="EMBL" id="ACK66775.1"/>
    </source>
</evidence>
<dbReference type="Proteomes" id="UP000008204">
    <property type="component" value="Chromosome"/>
</dbReference>
<dbReference type="EMBL" id="CP001287">
    <property type="protein sequence ID" value="ACK66775.1"/>
    <property type="molecule type" value="Genomic_DNA"/>
</dbReference>
<keyword evidence="2" id="KW-1185">Reference proteome</keyword>
<dbReference type="InterPro" id="IPR010985">
    <property type="entry name" value="Ribbon_hlx_hlx"/>
</dbReference>
<reference evidence="2" key="1">
    <citation type="journal article" date="2011" name="MBio">
        <title>Novel metabolic attributes of the genus Cyanothece, comprising a group of unicellular nitrogen-fixing Cyanobacteria.</title>
        <authorList>
            <person name="Bandyopadhyay A."/>
            <person name="Elvitigala T."/>
            <person name="Welsh E."/>
            <person name="Stockel J."/>
            <person name="Liberton M."/>
            <person name="Min H."/>
            <person name="Sherman L.A."/>
            <person name="Pakrasi H.B."/>
        </authorList>
    </citation>
    <scope>NUCLEOTIDE SEQUENCE [LARGE SCALE GENOMIC DNA]</scope>
    <source>
        <strain evidence="2">PCC 8801</strain>
    </source>
</reference>
<dbReference type="KEGG" id="cyp:PCC8801_2774"/>
<sequence length="53" mass="6001">MARTKPKSDKVLTIRLPEKDLLHLESYCIHQGKTKTEIIRALIQSLPTVDPSS</sequence>
<proteinExistence type="predicted"/>
<dbReference type="HOGENOM" id="CLU_202531_3_0_3"/>
<evidence type="ECO:0008006" key="3">
    <source>
        <dbReference type="Google" id="ProtNLM"/>
    </source>
</evidence>
<organism evidence="1 2">
    <name type="scientific">Rippkaea orientalis (strain PCC 8801 / RF-1)</name>
    <name type="common">Cyanothece sp. (strain PCC 8801)</name>
    <dbReference type="NCBI Taxonomy" id="41431"/>
    <lineage>
        <taxon>Bacteria</taxon>
        <taxon>Bacillati</taxon>
        <taxon>Cyanobacteriota</taxon>
        <taxon>Cyanophyceae</taxon>
        <taxon>Oscillatoriophycideae</taxon>
        <taxon>Chroococcales</taxon>
        <taxon>Aphanothecaceae</taxon>
        <taxon>Rippkaea</taxon>
        <taxon>Rippkaea orientalis</taxon>
    </lineage>
</organism>